<organism evidence="2 3">
    <name type="scientific">Paxillus rubicundulus Ve08.2h10</name>
    <dbReference type="NCBI Taxonomy" id="930991"/>
    <lineage>
        <taxon>Eukaryota</taxon>
        <taxon>Fungi</taxon>
        <taxon>Dikarya</taxon>
        <taxon>Basidiomycota</taxon>
        <taxon>Agaricomycotina</taxon>
        <taxon>Agaricomycetes</taxon>
        <taxon>Agaricomycetidae</taxon>
        <taxon>Boletales</taxon>
        <taxon>Paxilineae</taxon>
        <taxon>Paxillaceae</taxon>
        <taxon>Paxillus</taxon>
    </lineage>
</organism>
<sequence>MGDASPSPTTDMKSPQFDRSPAISSSDTLEEGEITEASCIASTPPHPQQKDQLPLKLSNTGVLPRHSTPSLAAEVTNRTSTPTTLLLAPTSKDMTAENLDRAKSLVLDLLGWGVTPEYLVECGVSAGALYRIFTDLRLRLPANLVSP</sequence>
<protein>
    <submittedName>
        <fullName evidence="2">Uncharacterized protein</fullName>
    </submittedName>
</protein>
<evidence type="ECO:0000256" key="1">
    <source>
        <dbReference type="SAM" id="MobiDB-lite"/>
    </source>
</evidence>
<keyword evidence="3" id="KW-1185">Reference proteome</keyword>
<dbReference type="OrthoDB" id="3270652at2759"/>
<name>A0A0D0D871_9AGAM</name>
<gene>
    <name evidence="2" type="ORF">PAXRUDRAFT_835319</name>
</gene>
<dbReference type="EMBL" id="KN827435">
    <property type="protein sequence ID" value="KIK76529.1"/>
    <property type="molecule type" value="Genomic_DNA"/>
</dbReference>
<evidence type="ECO:0000313" key="2">
    <source>
        <dbReference type="EMBL" id="KIK76529.1"/>
    </source>
</evidence>
<proteinExistence type="predicted"/>
<reference evidence="2 3" key="1">
    <citation type="submission" date="2014-04" db="EMBL/GenBank/DDBJ databases">
        <authorList>
            <consortium name="DOE Joint Genome Institute"/>
            <person name="Kuo A."/>
            <person name="Kohler A."/>
            <person name="Jargeat P."/>
            <person name="Nagy L.G."/>
            <person name="Floudas D."/>
            <person name="Copeland A."/>
            <person name="Barry K.W."/>
            <person name="Cichocki N."/>
            <person name="Veneault-Fourrey C."/>
            <person name="LaButti K."/>
            <person name="Lindquist E.A."/>
            <person name="Lipzen A."/>
            <person name="Lundell T."/>
            <person name="Morin E."/>
            <person name="Murat C."/>
            <person name="Sun H."/>
            <person name="Tunlid A."/>
            <person name="Henrissat B."/>
            <person name="Grigoriev I.V."/>
            <person name="Hibbett D.S."/>
            <person name="Martin F."/>
            <person name="Nordberg H.P."/>
            <person name="Cantor M.N."/>
            <person name="Hua S.X."/>
        </authorList>
    </citation>
    <scope>NUCLEOTIDE SEQUENCE [LARGE SCALE GENOMIC DNA]</scope>
    <source>
        <strain evidence="2 3">Ve08.2h10</strain>
    </source>
</reference>
<dbReference type="AlphaFoldDB" id="A0A0D0D871"/>
<feature type="region of interest" description="Disordered" evidence="1">
    <location>
        <begin position="1"/>
        <end position="53"/>
    </location>
</feature>
<evidence type="ECO:0000313" key="3">
    <source>
        <dbReference type="Proteomes" id="UP000054538"/>
    </source>
</evidence>
<dbReference type="HOGENOM" id="CLU_1768701_0_0_1"/>
<dbReference type="Proteomes" id="UP000054538">
    <property type="component" value="Unassembled WGS sequence"/>
</dbReference>
<reference evidence="3" key="2">
    <citation type="submission" date="2015-01" db="EMBL/GenBank/DDBJ databases">
        <title>Evolutionary Origins and Diversification of the Mycorrhizal Mutualists.</title>
        <authorList>
            <consortium name="DOE Joint Genome Institute"/>
            <consortium name="Mycorrhizal Genomics Consortium"/>
            <person name="Kohler A."/>
            <person name="Kuo A."/>
            <person name="Nagy L.G."/>
            <person name="Floudas D."/>
            <person name="Copeland A."/>
            <person name="Barry K.W."/>
            <person name="Cichocki N."/>
            <person name="Veneault-Fourrey C."/>
            <person name="LaButti K."/>
            <person name="Lindquist E.A."/>
            <person name="Lipzen A."/>
            <person name="Lundell T."/>
            <person name="Morin E."/>
            <person name="Murat C."/>
            <person name="Riley R."/>
            <person name="Ohm R."/>
            <person name="Sun H."/>
            <person name="Tunlid A."/>
            <person name="Henrissat B."/>
            <person name="Grigoriev I.V."/>
            <person name="Hibbett D.S."/>
            <person name="Martin F."/>
        </authorList>
    </citation>
    <scope>NUCLEOTIDE SEQUENCE [LARGE SCALE GENOMIC DNA]</scope>
    <source>
        <strain evidence="3">Ve08.2h10</strain>
    </source>
</reference>
<accession>A0A0D0D871</accession>
<dbReference type="InParanoid" id="A0A0D0D871"/>
<feature type="compositionally biased region" description="Polar residues" evidence="1">
    <location>
        <begin position="1"/>
        <end position="13"/>
    </location>
</feature>